<dbReference type="EMBL" id="JACHIL010000007">
    <property type="protein sequence ID" value="MBB5092798.1"/>
    <property type="molecule type" value="Genomic_DNA"/>
</dbReference>
<proteinExistence type="predicted"/>
<keyword evidence="3" id="KW-1185">Reference proteome</keyword>
<accession>A0A7W8AP83</accession>
<organism evidence="2 3">
    <name type="scientific">Pseudochrobactrum saccharolyticum</name>
    <dbReference type="NCBI Taxonomy" id="354352"/>
    <lineage>
        <taxon>Bacteria</taxon>
        <taxon>Pseudomonadati</taxon>
        <taxon>Pseudomonadota</taxon>
        <taxon>Alphaproteobacteria</taxon>
        <taxon>Hyphomicrobiales</taxon>
        <taxon>Brucellaceae</taxon>
        <taxon>Pseudochrobactrum</taxon>
    </lineage>
</organism>
<dbReference type="AlphaFoldDB" id="A0A7W8AP83"/>
<sequence>MSAVSTSTDLIINLPAVMTAELFTDDAEFEKLYSQVKEAVDQHEPNLKTKTGRDAIASLAYKVSRTKTALIGQGKKLTEGWRDQTKKVNAACNIIETKLDALRDEVRKPLTEWEAAETERVEGHKARLEALAGLSKVGFGRSSSDLRELLNDAEKTPVGTEVWQEFADQAASARNSAIETLKNLLATAEKQETDAVELERLRAEAVERERIEAERLAAEAAEREKAEQIERDRIAEENRKAELAKAAELAREQADRDAQERIAAAERAAKEAEERAAQAVIQEREKAEREAAAERQRIADAKAAEEAEQRRRYADKEHRKTINNAIVAELIECSGISAEQAQKIVVHMVSGLVPNVTLKY</sequence>
<dbReference type="Proteomes" id="UP000531231">
    <property type="component" value="Unassembled WGS sequence"/>
</dbReference>
<evidence type="ECO:0000313" key="3">
    <source>
        <dbReference type="Proteomes" id="UP000531231"/>
    </source>
</evidence>
<feature type="coiled-coil region" evidence="1">
    <location>
        <begin position="181"/>
        <end position="304"/>
    </location>
</feature>
<gene>
    <name evidence="2" type="ORF">HNQ68_003361</name>
</gene>
<dbReference type="RefSeq" id="WP_151157906.1">
    <property type="nucleotide sequence ID" value="NZ_JACHIL010000007.1"/>
</dbReference>
<evidence type="ECO:0000313" key="2">
    <source>
        <dbReference type="EMBL" id="MBB5092798.1"/>
    </source>
</evidence>
<comment type="caution">
    <text evidence="2">The sequence shown here is derived from an EMBL/GenBank/DDBJ whole genome shotgun (WGS) entry which is preliminary data.</text>
</comment>
<name>A0A7W8AP83_9HYPH</name>
<protein>
    <submittedName>
        <fullName evidence="2">Septal ring factor EnvC (AmiA/AmiB activator)</fullName>
    </submittedName>
</protein>
<keyword evidence="1" id="KW-0175">Coiled coil</keyword>
<reference evidence="2 3" key="1">
    <citation type="submission" date="2020-08" db="EMBL/GenBank/DDBJ databases">
        <title>Genomic Encyclopedia of Type Strains, Phase IV (KMG-IV): sequencing the most valuable type-strain genomes for metagenomic binning, comparative biology and taxonomic classification.</title>
        <authorList>
            <person name="Goeker M."/>
        </authorList>
    </citation>
    <scope>NUCLEOTIDE SEQUENCE [LARGE SCALE GENOMIC DNA]</scope>
    <source>
        <strain evidence="2 3">DSM 25620</strain>
    </source>
</reference>
<evidence type="ECO:0000256" key="1">
    <source>
        <dbReference type="SAM" id="Coils"/>
    </source>
</evidence>